<protein>
    <submittedName>
        <fullName evidence="2">Uncharacterized protein</fullName>
    </submittedName>
</protein>
<name>J9D170_EDHAE</name>
<feature type="transmembrane region" description="Helical" evidence="1">
    <location>
        <begin position="33"/>
        <end position="51"/>
    </location>
</feature>
<dbReference type="InParanoid" id="J9D170"/>
<reference evidence="2 3" key="1">
    <citation type="submission" date="2011-08" db="EMBL/GenBank/DDBJ databases">
        <authorList>
            <person name="Liu Z.J."/>
            <person name="Shi F.L."/>
            <person name="Lu J.Q."/>
            <person name="Li M."/>
            <person name="Wang Z.L."/>
        </authorList>
    </citation>
    <scope>NUCLEOTIDE SEQUENCE [LARGE SCALE GENOMIC DNA]</scope>
    <source>
        <strain evidence="2 3">USNM 41457</strain>
    </source>
</reference>
<keyword evidence="1" id="KW-1133">Transmembrane helix</keyword>
<sequence length="116" mass="13756">MNNYKVYYFINDSGFLFCINCFFVYFMYKDSKILKIYDQISLIIFTIYYLILCQKGNNYNSCNIVLRTPLSSYPIYDNSIAILTKCLSVIIILSFDHKEILFHVINLKTTQVSFYV</sequence>
<reference evidence="3" key="2">
    <citation type="submission" date="2015-07" db="EMBL/GenBank/DDBJ databases">
        <title>Contrasting host-pathogen interactions and genome evolution in two generalist and specialist microsporidian pathogens of mosquitoes.</title>
        <authorList>
            <consortium name="The Broad Institute Genomics Platform"/>
            <consortium name="The Broad Institute Genome Sequencing Center for Infectious Disease"/>
            <person name="Cuomo C.A."/>
            <person name="Sanscrainte N.D."/>
            <person name="Goldberg J.M."/>
            <person name="Heiman D."/>
            <person name="Young S."/>
            <person name="Zeng Q."/>
            <person name="Becnel J.J."/>
            <person name="Birren B.W."/>
        </authorList>
    </citation>
    <scope>NUCLEOTIDE SEQUENCE [LARGE SCALE GENOMIC DNA]</scope>
    <source>
        <strain evidence="3">USNM 41457</strain>
    </source>
</reference>
<evidence type="ECO:0000313" key="2">
    <source>
        <dbReference type="EMBL" id="EJW01571.1"/>
    </source>
</evidence>
<dbReference type="EMBL" id="AFBI03000137">
    <property type="protein sequence ID" value="EJW01571.1"/>
    <property type="molecule type" value="Genomic_DNA"/>
</dbReference>
<dbReference type="Proteomes" id="UP000003163">
    <property type="component" value="Unassembled WGS sequence"/>
</dbReference>
<evidence type="ECO:0000256" key="1">
    <source>
        <dbReference type="SAM" id="Phobius"/>
    </source>
</evidence>
<dbReference type="HOGENOM" id="CLU_2096847_0_0_1"/>
<proteinExistence type="predicted"/>
<organism evidence="2 3">
    <name type="scientific">Edhazardia aedis (strain USNM 41457)</name>
    <name type="common">Microsporidian parasite</name>
    <dbReference type="NCBI Taxonomy" id="1003232"/>
    <lineage>
        <taxon>Eukaryota</taxon>
        <taxon>Fungi</taxon>
        <taxon>Fungi incertae sedis</taxon>
        <taxon>Microsporidia</taxon>
        <taxon>Edhazardia</taxon>
    </lineage>
</organism>
<keyword evidence="1" id="KW-0472">Membrane</keyword>
<comment type="caution">
    <text evidence="2">The sequence shown here is derived from an EMBL/GenBank/DDBJ whole genome shotgun (WGS) entry which is preliminary data.</text>
</comment>
<gene>
    <name evidence="2" type="ORF">EDEG_03871</name>
</gene>
<feature type="transmembrane region" description="Helical" evidence="1">
    <location>
        <begin position="6"/>
        <end position="26"/>
    </location>
</feature>
<dbReference type="AlphaFoldDB" id="J9D170"/>
<evidence type="ECO:0000313" key="3">
    <source>
        <dbReference type="Proteomes" id="UP000003163"/>
    </source>
</evidence>
<keyword evidence="1" id="KW-0812">Transmembrane</keyword>
<accession>J9D170</accession>
<dbReference type="VEuPathDB" id="MicrosporidiaDB:EDEG_03871"/>
<keyword evidence="3" id="KW-1185">Reference proteome</keyword>